<dbReference type="InterPro" id="IPR050684">
    <property type="entry name" value="HTH-Siroheme_Decarb"/>
</dbReference>
<dbReference type="InterPro" id="IPR036390">
    <property type="entry name" value="WH_DNA-bd_sf"/>
</dbReference>
<dbReference type="PANTHER" id="PTHR43413:SF7">
    <property type="entry name" value="HTH-TYPE TRANSCRIPTIONAL REGULATOR PTR2"/>
    <property type="match status" value="1"/>
</dbReference>
<dbReference type="Gene3D" id="1.10.10.10">
    <property type="entry name" value="Winged helix-like DNA-binding domain superfamily/Winged helix DNA-binding domain"/>
    <property type="match status" value="1"/>
</dbReference>
<dbReference type="SMART" id="SM00344">
    <property type="entry name" value="HTH_ASNC"/>
    <property type="match status" value="1"/>
</dbReference>
<gene>
    <name evidence="2" type="ORF">H9727_01160</name>
</gene>
<dbReference type="Pfam" id="PF01037">
    <property type="entry name" value="AsnC_trans_reg"/>
    <property type="match status" value="1"/>
</dbReference>
<evidence type="ECO:0000313" key="3">
    <source>
        <dbReference type="Proteomes" id="UP000824132"/>
    </source>
</evidence>
<dbReference type="Proteomes" id="UP000824132">
    <property type="component" value="Unassembled WGS sequence"/>
</dbReference>
<reference evidence="2" key="2">
    <citation type="submission" date="2021-04" db="EMBL/GenBank/DDBJ databases">
        <authorList>
            <person name="Gilroy R."/>
        </authorList>
    </citation>
    <scope>NUCLEOTIDE SEQUENCE</scope>
    <source>
        <strain evidence="2">CHK187-5294</strain>
    </source>
</reference>
<dbReference type="EMBL" id="DXCL01000009">
    <property type="protein sequence ID" value="HIZ02875.1"/>
    <property type="molecule type" value="Genomic_DNA"/>
</dbReference>
<feature type="domain" description="Transcription regulator AsnC/Lrp ligand binding" evidence="1">
    <location>
        <begin position="65"/>
        <end position="138"/>
    </location>
</feature>
<name>A0A9D2A7I7_9FIRM</name>
<dbReference type="InterPro" id="IPR019888">
    <property type="entry name" value="Tscrpt_reg_AsnC-like"/>
</dbReference>
<dbReference type="Gene3D" id="3.30.70.920">
    <property type="match status" value="1"/>
</dbReference>
<accession>A0A9D2A7I7</accession>
<dbReference type="PANTHER" id="PTHR43413">
    <property type="entry name" value="TRANSCRIPTIONAL REGULATOR, ASNC FAMILY"/>
    <property type="match status" value="1"/>
</dbReference>
<reference evidence="2" key="1">
    <citation type="journal article" date="2021" name="PeerJ">
        <title>Extensive microbial diversity within the chicken gut microbiome revealed by metagenomics and culture.</title>
        <authorList>
            <person name="Gilroy R."/>
            <person name="Ravi A."/>
            <person name="Getino M."/>
            <person name="Pursley I."/>
            <person name="Horton D.L."/>
            <person name="Alikhan N.F."/>
            <person name="Baker D."/>
            <person name="Gharbi K."/>
            <person name="Hall N."/>
            <person name="Watson M."/>
            <person name="Adriaenssens E.M."/>
            <person name="Foster-Nyarko E."/>
            <person name="Jarju S."/>
            <person name="Secka A."/>
            <person name="Antonio M."/>
            <person name="Oren A."/>
            <person name="Chaudhuri R.R."/>
            <person name="La Ragione R."/>
            <person name="Hildebrand F."/>
            <person name="Pallen M.J."/>
        </authorList>
    </citation>
    <scope>NUCLEOTIDE SEQUENCE</scope>
    <source>
        <strain evidence="2">CHK187-5294</strain>
    </source>
</reference>
<protein>
    <submittedName>
        <fullName evidence="2">Lrp/AsnC family transcriptional regulator</fullName>
    </submittedName>
</protein>
<dbReference type="InterPro" id="IPR019887">
    <property type="entry name" value="Tscrpt_reg_AsnC/Lrp_C"/>
</dbReference>
<dbReference type="SUPFAM" id="SSF46785">
    <property type="entry name" value="Winged helix' DNA-binding domain"/>
    <property type="match status" value="1"/>
</dbReference>
<sequence length="161" mass="18181">METDILKILEEDCRYTPAKIALMLEKTEKEVCEAISRMEESGIIVKYTAIVNGERLSDETVQALIEVKVTPQKTNGFDAIAEEIYRFEEVKSCYLMSGGFDLAVFIEGKSLREVARFVTERLSTLDEVLSTATHFILKKYKIEGTVADSKDENGMRLSVQP</sequence>
<organism evidence="2 3">
    <name type="scientific">Candidatus Borkfalkia avistercoris</name>
    <dbReference type="NCBI Taxonomy" id="2838504"/>
    <lineage>
        <taxon>Bacteria</taxon>
        <taxon>Bacillati</taxon>
        <taxon>Bacillota</taxon>
        <taxon>Clostridia</taxon>
        <taxon>Christensenellales</taxon>
        <taxon>Christensenellaceae</taxon>
        <taxon>Candidatus Borkfalkia</taxon>
    </lineage>
</organism>
<dbReference type="InterPro" id="IPR011008">
    <property type="entry name" value="Dimeric_a/b-barrel"/>
</dbReference>
<dbReference type="SUPFAM" id="SSF54909">
    <property type="entry name" value="Dimeric alpha+beta barrel"/>
    <property type="match status" value="1"/>
</dbReference>
<evidence type="ECO:0000313" key="2">
    <source>
        <dbReference type="EMBL" id="HIZ02875.1"/>
    </source>
</evidence>
<dbReference type="InterPro" id="IPR036388">
    <property type="entry name" value="WH-like_DNA-bd_sf"/>
</dbReference>
<dbReference type="AlphaFoldDB" id="A0A9D2A7I7"/>
<evidence type="ECO:0000259" key="1">
    <source>
        <dbReference type="Pfam" id="PF01037"/>
    </source>
</evidence>
<comment type="caution">
    <text evidence="2">The sequence shown here is derived from an EMBL/GenBank/DDBJ whole genome shotgun (WGS) entry which is preliminary data.</text>
</comment>
<proteinExistence type="predicted"/>